<feature type="region of interest" description="Disordered" evidence="1">
    <location>
        <begin position="25"/>
        <end position="54"/>
    </location>
</feature>
<gene>
    <name evidence="3" type="ORF">NCTC13316_03521</name>
</gene>
<feature type="chain" id="PRO_5016805790" description="Lipoprotein" evidence="2">
    <location>
        <begin position="22"/>
        <end position="54"/>
    </location>
</feature>
<organism evidence="3 4">
    <name type="scientific">Legionella busanensis</name>
    <dbReference type="NCBI Taxonomy" id="190655"/>
    <lineage>
        <taxon>Bacteria</taxon>
        <taxon>Pseudomonadati</taxon>
        <taxon>Pseudomonadota</taxon>
        <taxon>Gammaproteobacteria</taxon>
        <taxon>Legionellales</taxon>
        <taxon>Legionellaceae</taxon>
        <taxon>Legionella</taxon>
    </lineage>
</organism>
<feature type="compositionally biased region" description="Polar residues" evidence="1">
    <location>
        <begin position="25"/>
        <end position="37"/>
    </location>
</feature>
<dbReference type="PROSITE" id="PS51257">
    <property type="entry name" value="PROKAR_LIPOPROTEIN"/>
    <property type="match status" value="1"/>
</dbReference>
<evidence type="ECO:0000313" key="3">
    <source>
        <dbReference type="EMBL" id="STX81648.1"/>
    </source>
</evidence>
<feature type="compositionally biased region" description="Basic and acidic residues" evidence="1">
    <location>
        <begin position="45"/>
        <end position="54"/>
    </location>
</feature>
<accession>A0A378K9M2</accession>
<keyword evidence="4" id="KW-1185">Reference proteome</keyword>
<sequence>MNNIKFCILCFIGIFVLGLTACTTQPSPTSAEPSNTYGDFGGDGGHIHQNKENI</sequence>
<name>A0A378K9M2_9GAMM</name>
<evidence type="ECO:0008006" key="5">
    <source>
        <dbReference type="Google" id="ProtNLM"/>
    </source>
</evidence>
<evidence type="ECO:0000256" key="2">
    <source>
        <dbReference type="SAM" id="SignalP"/>
    </source>
</evidence>
<protein>
    <recommendedName>
        <fullName evidence="5">Lipoprotein</fullName>
    </recommendedName>
</protein>
<dbReference type="EMBL" id="UGOD01000006">
    <property type="protein sequence ID" value="STX81648.1"/>
    <property type="molecule type" value="Genomic_DNA"/>
</dbReference>
<evidence type="ECO:0000313" key="4">
    <source>
        <dbReference type="Proteomes" id="UP000254794"/>
    </source>
</evidence>
<dbReference type="AlphaFoldDB" id="A0A378K9M2"/>
<dbReference type="Proteomes" id="UP000254794">
    <property type="component" value="Unassembled WGS sequence"/>
</dbReference>
<evidence type="ECO:0000256" key="1">
    <source>
        <dbReference type="SAM" id="MobiDB-lite"/>
    </source>
</evidence>
<proteinExistence type="predicted"/>
<keyword evidence="2" id="KW-0732">Signal</keyword>
<feature type="signal peptide" evidence="2">
    <location>
        <begin position="1"/>
        <end position="21"/>
    </location>
</feature>
<dbReference type="RefSeq" id="WP_165482176.1">
    <property type="nucleotide sequence ID" value="NZ_CAAAHP010000008.1"/>
</dbReference>
<reference evidence="3 4" key="1">
    <citation type="submission" date="2018-06" db="EMBL/GenBank/DDBJ databases">
        <authorList>
            <consortium name="Pathogen Informatics"/>
            <person name="Doyle S."/>
        </authorList>
    </citation>
    <scope>NUCLEOTIDE SEQUENCE [LARGE SCALE GENOMIC DNA]</scope>
    <source>
        <strain evidence="3 4">NCTC13316</strain>
    </source>
</reference>